<dbReference type="InterPro" id="IPR019493">
    <property type="entry name" value="Bacteriocin_IIb_lactacin-rel"/>
</dbReference>
<sequence>MEQFEVMNSEMLAGVEGGKNNWQTNVWECGLSAVAGWGFGVSICAASGVGAPLMGACGYLGAKSAVTLWAAMTEATGGV</sequence>
<dbReference type="GO" id="GO:0042742">
    <property type="term" value="P:defense response to bacterium"/>
    <property type="evidence" value="ECO:0007669"/>
    <property type="project" value="InterPro"/>
</dbReference>
<name>A0A9X8T3T6_STREQ</name>
<organism evidence="1 2">
    <name type="scientific">Streptococcus dysgalactiae subsp. equisimilis</name>
    <name type="common">Streptococcus equisimilis</name>
    <dbReference type="NCBI Taxonomy" id="119602"/>
    <lineage>
        <taxon>Bacteria</taxon>
        <taxon>Bacillati</taxon>
        <taxon>Bacillota</taxon>
        <taxon>Bacilli</taxon>
        <taxon>Lactobacillales</taxon>
        <taxon>Streptococcaceae</taxon>
        <taxon>Streptococcus</taxon>
    </lineage>
</organism>
<evidence type="ECO:0000313" key="1">
    <source>
        <dbReference type="EMBL" id="SUN64321.1"/>
    </source>
</evidence>
<protein>
    <submittedName>
        <fullName evidence="1">BlpM-like bacteriocin</fullName>
    </submittedName>
</protein>
<dbReference type="EMBL" id="UHFO01000001">
    <property type="protein sequence ID" value="SUN64321.1"/>
    <property type="molecule type" value="Genomic_DNA"/>
</dbReference>
<dbReference type="Proteomes" id="UP000254559">
    <property type="component" value="Unassembled WGS sequence"/>
</dbReference>
<proteinExistence type="predicted"/>
<accession>A0A9X8T3T6</accession>
<reference evidence="1 2" key="1">
    <citation type="submission" date="2018-06" db="EMBL/GenBank/DDBJ databases">
        <authorList>
            <consortium name="Pathogen Informatics"/>
            <person name="Doyle S."/>
        </authorList>
    </citation>
    <scope>NUCLEOTIDE SEQUENCE [LARGE SCALE GENOMIC DNA]</scope>
    <source>
        <strain evidence="1 2">NCTC11564</strain>
    </source>
</reference>
<dbReference type="AlphaFoldDB" id="A0A9X8T3T6"/>
<dbReference type="RefSeq" id="WP_081305787.1">
    <property type="nucleotide sequence ID" value="NZ_MCRN01000013.1"/>
</dbReference>
<dbReference type="Pfam" id="PF10439">
    <property type="entry name" value="Bacteriocin_IIc"/>
    <property type="match status" value="1"/>
</dbReference>
<comment type="caution">
    <text evidence="1">The sequence shown here is derived from an EMBL/GenBank/DDBJ whole genome shotgun (WGS) entry which is preliminary data.</text>
</comment>
<gene>
    <name evidence="1" type="primary">blpM</name>
    <name evidence="1" type="ORF">NCTC11564_01538</name>
</gene>
<evidence type="ECO:0000313" key="2">
    <source>
        <dbReference type="Proteomes" id="UP000254559"/>
    </source>
</evidence>